<evidence type="ECO:0000313" key="2">
    <source>
        <dbReference type="Proteomes" id="UP000294614"/>
    </source>
</evidence>
<gene>
    <name evidence="1" type="ORF">C8D98_0430</name>
</gene>
<dbReference type="RefSeq" id="WP_132871600.1">
    <property type="nucleotide sequence ID" value="NZ_JAJUHT010000002.1"/>
</dbReference>
<accession>A0A4R1KD53</accession>
<keyword evidence="2" id="KW-1185">Reference proteome</keyword>
<comment type="caution">
    <text evidence="1">The sequence shown here is derived from an EMBL/GenBank/DDBJ whole genome shotgun (WGS) entry which is preliminary data.</text>
</comment>
<dbReference type="Proteomes" id="UP000294614">
    <property type="component" value="Unassembled WGS sequence"/>
</dbReference>
<dbReference type="EMBL" id="SMGG01000003">
    <property type="protein sequence ID" value="TCK61923.1"/>
    <property type="molecule type" value="Genomic_DNA"/>
</dbReference>
<evidence type="ECO:0000313" key="1">
    <source>
        <dbReference type="EMBL" id="TCK61923.1"/>
    </source>
</evidence>
<dbReference type="AlphaFoldDB" id="A0A4R1KD53"/>
<evidence type="ECO:0008006" key="3">
    <source>
        <dbReference type="Google" id="ProtNLM"/>
    </source>
</evidence>
<protein>
    <recommendedName>
        <fullName evidence="3">Heavy-metal-associated domain-containing protein</fullName>
    </recommendedName>
</protein>
<dbReference type="OrthoDB" id="9131875at2"/>
<organism evidence="1 2">
    <name type="scientific">Seleniivibrio woodruffii</name>
    <dbReference type="NCBI Taxonomy" id="1078050"/>
    <lineage>
        <taxon>Bacteria</taxon>
        <taxon>Pseudomonadati</taxon>
        <taxon>Deferribacterota</taxon>
        <taxon>Deferribacteres</taxon>
        <taxon>Deferribacterales</taxon>
        <taxon>Geovibrionaceae</taxon>
        <taxon>Seleniivibrio</taxon>
    </lineage>
</organism>
<sequence length="98" mass="10951">MIEELLAVKKYVSVVHHVEGRIRLKVDPAILKDPVSKRLEEISASIPGVLDKRVNMLARSVVLRYDPAVIKPQDMAVLLGASDGESLAILKKYEEFIK</sequence>
<reference evidence="1 2" key="1">
    <citation type="submission" date="2019-03" db="EMBL/GenBank/DDBJ databases">
        <title>Genomic Encyclopedia of Type Strains, Phase IV (KMG-IV): sequencing the most valuable type-strain genomes for metagenomic binning, comparative biology and taxonomic classification.</title>
        <authorList>
            <person name="Goeker M."/>
        </authorList>
    </citation>
    <scope>NUCLEOTIDE SEQUENCE [LARGE SCALE GENOMIC DNA]</scope>
    <source>
        <strain evidence="1 2">DSM 24984</strain>
    </source>
</reference>
<name>A0A4R1KD53_9BACT</name>
<proteinExistence type="predicted"/>